<organism evidence="3">
    <name type="scientific">candidate division WOR-3 bacterium</name>
    <dbReference type="NCBI Taxonomy" id="2052148"/>
    <lineage>
        <taxon>Bacteria</taxon>
        <taxon>Bacteria division WOR-3</taxon>
    </lineage>
</organism>
<dbReference type="HAMAP" id="MF_00163">
    <property type="entry name" value="Pep_deformylase"/>
    <property type="match status" value="1"/>
</dbReference>
<keyword evidence="2" id="KW-0648">Protein biosynthesis</keyword>
<dbReference type="CDD" id="cd00487">
    <property type="entry name" value="Pep_deformylase"/>
    <property type="match status" value="1"/>
</dbReference>
<comment type="function">
    <text evidence="2">Removes the formyl group from the N-terminal Met of newly synthesized proteins. Requires at least a dipeptide for an efficient rate of reaction. N-terminal L-methionine is a prerequisite for activity but the enzyme has broad specificity at other positions.</text>
</comment>
<dbReference type="GO" id="GO:0046872">
    <property type="term" value="F:metal ion binding"/>
    <property type="evidence" value="ECO:0007669"/>
    <property type="project" value="UniProtKB-KW"/>
</dbReference>
<dbReference type="InterPro" id="IPR036821">
    <property type="entry name" value="Peptide_deformylase_sf"/>
</dbReference>
<proteinExistence type="inferred from homology"/>
<dbReference type="PANTHER" id="PTHR10458">
    <property type="entry name" value="PEPTIDE DEFORMYLASE"/>
    <property type="match status" value="1"/>
</dbReference>
<dbReference type="EC" id="3.5.1.88" evidence="2"/>
<comment type="similarity">
    <text evidence="1 2">Belongs to the polypeptide deformylase family.</text>
</comment>
<accession>A0A7C3Z0X5</accession>
<dbReference type="Gene3D" id="3.90.45.10">
    <property type="entry name" value="Peptide deformylase"/>
    <property type="match status" value="1"/>
</dbReference>
<keyword evidence="2" id="KW-0408">Iron</keyword>
<dbReference type="GO" id="GO:0042586">
    <property type="term" value="F:peptide deformylase activity"/>
    <property type="evidence" value="ECO:0007669"/>
    <property type="project" value="UniProtKB-UniRule"/>
</dbReference>
<keyword evidence="2" id="KW-0479">Metal-binding</keyword>
<dbReference type="PANTHER" id="PTHR10458:SF22">
    <property type="entry name" value="PEPTIDE DEFORMYLASE"/>
    <property type="match status" value="1"/>
</dbReference>
<feature type="binding site" evidence="2">
    <location>
        <position position="133"/>
    </location>
    <ligand>
        <name>Fe cation</name>
        <dbReference type="ChEBI" id="CHEBI:24875"/>
    </ligand>
</feature>
<feature type="binding site" evidence="2">
    <location>
        <position position="137"/>
    </location>
    <ligand>
        <name>Fe cation</name>
        <dbReference type="ChEBI" id="CHEBI:24875"/>
    </ligand>
</feature>
<evidence type="ECO:0000256" key="2">
    <source>
        <dbReference type="HAMAP-Rule" id="MF_00163"/>
    </source>
</evidence>
<sequence>MVRKIRIFDDPILRREAKEVAAIDEKILSLISDMKETMKECEALGLAANQVGEEVSLFLLRNLLSQNEDFIVVINPRIRREEGEAEREEGCLSLPGIEEVIKRPKLVVVEGMDEKGKENLYEFSGILARAAKHEIDHLQGKLFIDYLSPLRLRFIEKRLEELKNREKENRE</sequence>
<gene>
    <name evidence="2 3" type="primary">def</name>
    <name evidence="3" type="ORF">ENX07_00895</name>
</gene>
<dbReference type="PIRSF" id="PIRSF004749">
    <property type="entry name" value="Pep_def"/>
    <property type="match status" value="1"/>
</dbReference>
<comment type="caution">
    <text evidence="3">The sequence shown here is derived from an EMBL/GenBank/DDBJ whole genome shotgun (WGS) entry which is preliminary data.</text>
</comment>
<comment type="catalytic activity">
    <reaction evidence="2">
        <text>N-terminal N-formyl-L-methionyl-[peptide] + H2O = N-terminal L-methionyl-[peptide] + formate</text>
        <dbReference type="Rhea" id="RHEA:24420"/>
        <dbReference type="Rhea" id="RHEA-COMP:10639"/>
        <dbReference type="Rhea" id="RHEA-COMP:10640"/>
        <dbReference type="ChEBI" id="CHEBI:15377"/>
        <dbReference type="ChEBI" id="CHEBI:15740"/>
        <dbReference type="ChEBI" id="CHEBI:49298"/>
        <dbReference type="ChEBI" id="CHEBI:64731"/>
        <dbReference type="EC" id="3.5.1.88"/>
    </reaction>
</comment>
<dbReference type="NCBIfam" id="NF001159">
    <property type="entry name" value="PRK00150.1-3"/>
    <property type="match status" value="1"/>
</dbReference>
<dbReference type="NCBIfam" id="TIGR00079">
    <property type="entry name" value="pept_deformyl"/>
    <property type="match status" value="1"/>
</dbReference>
<dbReference type="AlphaFoldDB" id="A0A7C3Z0X5"/>
<dbReference type="PRINTS" id="PR01576">
    <property type="entry name" value="PDEFORMYLASE"/>
</dbReference>
<feature type="active site" evidence="2">
    <location>
        <position position="134"/>
    </location>
</feature>
<protein>
    <recommendedName>
        <fullName evidence="2">Peptide deformylase</fullName>
        <shortName evidence="2">PDF</shortName>
        <ecNumber evidence="2">3.5.1.88</ecNumber>
    </recommendedName>
    <alternativeName>
        <fullName evidence="2">Polypeptide deformylase</fullName>
    </alternativeName>
</protein>
<dbReference type="EMBL" id="DTMQ01000009">
    <property type="protein sequence ID" value="HGE98620.1"/>
    <property type="molecule type" value="Genomic_DNA"/>
</dbReference>
<feature type="binding site" evidence="2">
    <location>
        <position position="91"/>
    </location>
    <ligand>
        <name>Fe cation</name>
        <dbReference type="ChEBI" id="CHEBI:24875"/>
    </ligand>
</feature>
<dbReference type="GO" id="GO:0006412">
    <property type="term" value="P:translation"/>
    <property type="evidence" value="ECO:0007669"/>
    <property type="project" value="UniProtKB-UniRule"/>
</dbReference>
<evidence type="ECO:0000313" key="3">
    <source>
        <dbReference type="EMBL" id="HGE98620.1"/>
    </source>
</evidence>
<dbReference type="InterPro" id="IPR023635">
    <property type="entry name" value="Peptide_deformylase"/>
</dbReference>
<reference evidence="3" key="1">
    <citation type="journal article" date="2020" name="mSystems">
        <title>Genome- and Community-Level Interaction Insights into Carbon Utilization and Element Cycling Functions of Hydrothermarchaeota in Hydrothermal Sediment.</title>
        <authorList>
            <person name="Zhou Z."/>
            <person name="Liu Y."/>
            <person name="Xu W."/>
            <person name="Pan J."/>
            <person name="Luo Z.H."/>
            <person name="Li M."/>
        </authorList>
    </citation>
    <scope>NUCLEOTIDE SEQUENCE [LARGE SCALE GENOMIC DNA]</scope>
    <source>
        <strain evidence="3">SpSt-906</strain>
    </source>
</reference>
<evidence type="ECO:0000256" key="1">
    <source>
        <dbReference type="ARBA" id="ARBA00010759"/>
    </source>
</evidence>
<dbReference type="Pfam" id="PF01327">
    <property type="entry name" value="Pep_deformylase"/>
    <property type="match status" value="1"/>
</dbReference>
<comment type="cofactor">
    <cofactor evidence="2">
        <name>Fe(2+)</name>
        <dbReference type="ChEBI" id="CHEBI:29033"/>
    </cofactor>
    <text evidence="2">Binds 1 Fe(2+) ion.</text>
</comment>
<keyword evidence="2 3" id="KW-0378">Hydrolase</keyword>
<dbReference type="SUPFAM" id="SSF56420">
    <property type="entry name" value="Peptide deformylase"/>
    <property type="match status" value="1"/>
</dbReference>
<name>A0A7C3Z0X5_UNCW3</name>